<keyword evidence="3" id="KW-1185">Reference proteome</keyword>
<name>A0AAN0T524_HEYCO</name>
<organism evidence="2 3">
    <name type="scientific">Heyndrickxia coagulans</name>
    <name type="common">Weizmannia coagulans</name>
    <dbReference type="NCBI Taxonomy" id="1398"/>
    <lineage>
        <taxon>Bacteria</taxon>
        <taxon>Bacillati</taxon>
        <taxon>Bacillota</taxon>
        <taxon>Bacilli</taxon>
        <taxon>Bacillales</taxon>
        <taxon>Bacillaceae</taxon>
        <taxon>Heyndrickxia</taxon>
    </lineage>
</organism>
<feature type="domain" description="DinB-like" evidence="1">
    <location>
        <begin position="17"/>
        <end position="154"/>
    </location>
</feature>
<dbReference type="Proteomes" id="UP000032024">
    <property type="component" value="Chromosome"/>
</dbReference>
<dbReference type="Pfam" id="PF12867">
    <property type="entry name" value="DinB_2"/>
    <property type="match status" value="1"/>
</dbReference>
<evidence type="ECO:0000313" key="3">
    <source>
        <dbReference type="Proteomes" id="UP000032024"/>
    </source>
</evidence>
<protein>
    <recommendedName>
        <fullName evidence="1">DinB-like domain-containing protein</fullName>
    </recommendedName>
</protein>
<accession>A0AAN0T524</accession>
<dbReference type="EMBL" id="CP010525">
    <property type="protein sequence ID" value="AJO21171.1"/>
    <property type="molecule type" value="Genomic_DNA"/>
</dbReference>
<dbReference type="InterPro" id="IPR024775">
    <property type="entry name" value="DinB-like"/>
</dbReference>
<dbReference type="SUPFAM" id="SSF109854">
    <property type="entry name" value="DinB/YfiT-like putative metalloenzymes"/>
    <property type="match status" value="1"/>
</dbReference>
<sequence>MAIPYMENAIRSVHKSLDQIIKTAEGLSEDIIRKKPSEEEWSIMQILCHVLEVGPYWMGEIEKIKENPQIKWGRGLNDEARLEAVNTTDSQSVSEVLAGLRSLKTELSGRLEKLDEDTLQIEAESKNPNFGTKPVSFIVDHLIVEHIAKHYGQINRNLSKFHINQ</sequence>
<dbReference type="RefSeq" id="WP_014096881.1">
    <property type="nucleotide sequence ID" value="NZ_CP010525.1"/>
</dbReference>
<dbReference type="Gene3D" id="1.20.120.450">
    <property type="entry name" value="dinb family like domain"/>
    <property type="match status" value="1"/>
</dbReference>
<evidence type="ECO:0000259" key="1">
    <source>
        <dbReference type="Pfam" id="PF12867"/>
    </source>
</evidence>
<gene>
    <name evidence="2" type="ORF">SB48_HM08orf00577</name>
</gene>
<evidence type="ECO:0000313" key="2">
    <source>
        <dbReference type="EMBL" id="AJO21171.1"/>
    </source>
</evidence>
<proteinExistence type="predicted"/>
<dbReference type="AlphaFoldDB" id="A0AAN0T524"/>
<reference evidence="3" key="1">
    <citation type="submission" date="2015-01" db="EMBL/GenBank/DDBJ databases">
        <title>Comparative genome analysis of Bacillus coagulans HM-08, Clostridium butyricum HM-68, Bacillus subtilis HM-66 and Bacillus paralicheniformis BL-09.</title>
        <authorList>
            <person name="Zhang H."/>
        </authorList>
    </citation>
    <scope>NUCLEOTIDE SEQUENCE [LARGE SCALE GENOMIC DNA]</scope>
    <source>
        <strain evidence="3">HM-08</strain>
    </source>
</reference>
<dbReference type="InterPro" id="IPR034660">
    <property type="entry name" value="DinB/YfiT-like"/>
</dbReference>